<dbReference type="RefSeq" id="WP_042625725.1">
    <property type="nucleotide sequence ID" value="NZ_BSTO01000004.1"/>
</dbReference>
<dbReference type="AlphaFoldDB" id="A0A0B6S275"/>
<accession>A0A0B6S275</accession>
<evidence type="ECO:0000313" key="4">
    <source>
        <dbReference type="Proteomes" id="UP000031838"/>
    </source>
</evidence>
<keyword evidence="4" id="KW-1185">Reference proteome</keyword>
<dbReference type="KEGG" id="bpla:bpln_1g28310"/>
<feature type="chain" id="PRO_5002109419" description="Periplasmic heavy metal sensor" evidence="2">
    <location>
        <begin position="25"/>
        <end position="184"/>
    </location>
</feature>
<dbReference type="EMBL" id="CP002580">
    <property type="protein sequence ID" value="AJK47405.1"/>
    <property type="molecule type" value="Genomic_DNA"/>
</dbReference>
<dbReference type="HOGENOM" id="CLU_104079_0_0_4"/>
<reference evidence="4" key="1">
    <citation type="submission" date="2011-03" db="EMBL/GenBank/DDBJ databases">
        <authorList>
            <person name="Voget S."/>
            <person name="Streit W.R."/>
            <person name="Jaeger K.E."/>
            <person name="Daniel R."/>
        </authorList>
    </citation>
    <scope>NUCLEOTIDE SEQUENCE [LARGE SCALE GENOMIC DNA]</scope>
    <source>
        <strain evidence="4">PG1</strain>
    </source>
</reference>
<feature type="region of interest" description="Disordered" evidence="1">
    <location>
        <begin position="29"/>
        <end position="49"/>
    </location>
</feature>
<evidence type="ECO:0000256" key="2">
    <source>
        <dbReference type="SAM" id="SignalP"/>
    </source>
</evidence>
<organism evidence="3 4">
    <name type="scientific">Burkholderia plantarii</name>
    <dbReference type="NCBI Taxonomy" id="41899"/>
    <lineage>
        <taxon>Bacteria</taxon>
        <taxon>Pseudomonadati</taxon>
        <taxon>Pseudomonadota</taxon>
        <taxon>Betaproteobacteria</taxon>
        <taxon>Burkholderiales</taxon>
        <taxon>Burkholderiaceae</taxon>
        <taxon>Burkholderia</taxon>
    </lineage>
</organism>
<gene>
    <name evidence="3" type="ORF">BGL_1c29280</name>
</gene>
<dbReference type="KEGG" id="bgp:BGL_1c29280"/>
<evidence type="ECO:0008006" key="5">
    <source>
        <dbReference type="Google" id="ProtNLM"/>
    </source>
</evidence>
<dbReference type="Proteomes" id="UP000031838">
    <property type="component" value="Chromosome 1"/>
</dbReference>
<name>A0A0B6S275_BURPL</name>
<evidence type="ECO:0000313" key="3">
    <source>
        <dbReference type="EMBL" id="AJK47405.1"/>
    </source>
</evidence>
<feature type="compositionally biased region" description="Polar residues" evidence="1">
    <location>
        <begin position="79"/>
        <end position="94"/>
    </location>
</feature>
<reference evidence="3 4" key="2">
    <citation type="journal article" date="2016" name="Appl. Microbiol. Biotechnol.">
        <title>Mutations improving production and secretion of extracellular lipase by Burkholderia glumae PG1.</title>
        <authorList>
            <person name="Knapp A."/>
            <person name="Voget S."/>
            <person name="Gao R."/>
            <person name="Zaburannyi N."/>
            <person name="Krysciak D."/>
            <person name="Breuer M."/>
            <person name="Hauer B."/>
            <person name="Streit W.R."/>
            <person name="Muller R."/>
            <person name="Daniel R."/>
            <person name="Jaeger K.E."/>
        </authorList>
    </citation>
    <scope>NUCLEOTIDE SEQUENCE [LARGE SCALE GENOMIC DNA]</scope>
    <source>
        <strain evidence="3 4">PG1</strain>
    </source>
</reference>
<feature type="region of interest" description="Disordered" evidence="1">
    <location>
        <begin position="75"/>
        <end position="94"/>
    </location>
</feature>
<sequence length="184" mass="20520">MYKKTSRMAIAAAAVLALSFGAAARAQTASAPTPPAGAHGGPDHHWHHHGGPYAVFKRLHDQLRLNAQQEQQYQAAEATSKQNHQAMRQSFEQARSQFQAAQNQPILDLDALHSARQQAEQQNTLLREQTERAWLAFYDGLNDQQKTTVSAALKQQFANMKARHEQMKAHWQQRHAAQAPAASQ</sequence>
<keyword evidence="2" id="KW-0732">Signal</keyword>
<protein>
    <recommendedName>
        <fullName evidence="5">Periplasmic heavy metal sensor</fullName>
    </recommendedName>
</protein>
<proteinExistence type="predicted"/>
<feature type="signal peptide" evidence="2">
    <location>
        <begin position="1"/>
        <end position="24"/>
    </location>
</feature>
<evidence type="ECO:0000256" key="1">
    <source>
        <dbReference type="SAM" id="MobiDB-lite"/>
    </source>
</evidence>